<dbReference type="GeneID" id="54546216"/>
<dbReference type="EMBL" id="ML986485">
    <property type="protein sequence ID" value="KAF2280411.1"/>
    <property type="molecule type" value="Genomic_DNA"/>
</dbReference>
<dbReference type="GO" id="GO:0034080">
    <property type="term" value="P:CENP-A containing chromatin assembly"/>
    <property type="evidence" value="ECO:0007669"/>
    <property type="project" value="TreeGrafter"/>
</dbReference>
<evidence type="ECO:0000256" key="4">
    <source>
        <dbReference type="ARBA" id="ARBA00022454"/>
    </source>
</evidence>
<sequence length="704" mass="78615">MSSAIGRTEHPVGVQDAVEALERACAIPAKRRAVKVSGIVDTICRHAFEDGLNTDDLRAVVRVISRKTELDQSSVTSLIKNLYPAQRVAEDIVVTVVGALGQGKGKPSLGTQNGLVKWLVTVHSIIDRANVLSRLYGVLFGMLDMISIRTPLCHLLSLITRRRHVKPFRIQRLLELSRGLSNEPALQGLLRVYKDYYPDIILSNTSTSRNSFPPRPDSEWQNRLRSIIEASAIPDEAISEQHHGFRLLRRKYRTGREAVIPEAHTFKANEASVTLEEVDSVDDFIGRLERIEPPGQMVSFLADPLLQKYVDLRPTPISNNRIDLWLATSLEEEYNSAQSAMDSTPEFAELLQNIHRHTRYTKTIRPVVLRFLAAYLPVWDAVTGFDDLLGILSYIPIQSFQKAYGTYFTPLEKSCANGNPSSYSKLITFYENLIQHWTDQVLSFQNPSKDDMSAHRRSLEDLATHVSSICLSLAVSLPTDSGSPLLMAVLGFYETLSGVPQDTIVPILLPPPHLSYLLAQSASTTTFSRICGIYASYKGAFDRHPKPISNYIHHDTTTSFNSILRDLYNSLWGSKALQVTDNSPAFFCTPALRDSLNSCLSGIEPEYSVGIAFGLSNNAWLASLSAAAWWSLEEGEMERRGYDRDAMRWHKGPVSQKSLESLSKNGGVSVPLLDYKRFVLEWLAARGCGGFAELMYATHAKLRR</sequence>
<dbReference type="AlphaFoldDB" id="A0A6A6JUW4"/>
<evidence type="ECO:0000256" key="1">
    <source>
        <dbReference type="ARBA" id="ARBA00004123"/>
    </source>
</evidence>
<dbReference type="InterPro" id="IPR012485">
    <property type="entry name" value="CENP-I"/>
</dbReference>
<dbReference type="CDD" id="cd22647">
    <property type="entry name" value="CTF3_NTD_HEAT"/>
    <property type="match status" value="1"/>
</dbReference>
<protein>
    <submittedName>
        <fullName evidence="7">Mis6-domain-containing protein</fullName>
    </submittedName>
</protein>
<dbReference type="OrthoDB" id="6347512at2759"/>
<proteinExistence type="inferred from homology"/>
<dbReference type="PANTHER" id="PTHR48208:SF2">
    <property type="entry name" value="CENTROMERE PROTEIN I"/>
    <property type="match status" value="1"/>
</dbReference>
<dbReference type="GO" id="GO:0000070">
    <property type="term" value="P:mitotic sister chromatid segregation"/>
    <property type="evidence" value="ECO:0007669"/>
    <property type="project" value="TreeGrafter"/>
</dbReference>
<evidence type="ECO:0000256" key="6">
    <source>
        <dbReference type="ARBA" id="ARBA00023328"/>
    </source>
</evidence>
<evidence type="ECO:0000256" key="2">
    <source>
        <dbReference type="ARBA" id="ARBA00004584"/>
    </source>
</evidence>
<dbReference type="PANTHER" id="PTHR48208">
    <property type="entry name" value="CENTROMERE PROTEIN I"/>
    <property type="match status" value="1"/>
</dbReference>
<dbReference type="GO" id="GO:0005634">
    <property type="term" value="C:nucleus"/>
    <property type="evidence" value="ECO:0007669"/>
    <property type="project" value="UniProtKB-SubCell"/>
</dbReference>
<dbReference type="Proteomes" id="UP000800097">
    <property type="component" value="Unassembled WGS sequence"/>
</dbReference>
<organism evidence="7 8">
    <name type="scientific">Westerdykella ornata</name>
    <dbReference type="NCBI Taxonomy" id="318751"/>
    <lineage>
        <taxon>Eukaryota</taxon>
        <taxon>Fungi</taxon>
        <taxon>Dikarya</taxon>
        <taxon>Ascomycota</taxon>
        <taxon>Pezizomycotina</taxon>
        <taxon>Dothideomycetes</taxon>
        <taxon>Pleosporomycetidae</taxon>
        <taxon>Pleosporales</taxon>
        <taxon>Sporormiaceae</taxon>
        <taxon>Westerdykella</taxon>
    </lineage>
</organism>
<accession>A0A6A6JUW4</accession>
<evidence type="ECO:0000313" key="7">
    <source>
        <dbReference type="EMBL" id="KAF2280411.1"/>
    </source>
</evidence>
<name>A0A6A6JUW4_WESOR</name>
<evidence type="ECO:0000256" key="3">
    <source>
        <dbReference type="ARBA" id="ARBA00005470"/>
    </source>
</evidence>
<evidence type="ECO:0000313" key="8">
    <source>
        <dbReference type="Proteomes" id="UP000800097"/>
    </source>
</evidence>
<gene>
    <name evidence="7" type="ORF">EI97DRAFT_122405</name>
</gene>
<dbReference type="Pfam" id="PF07778">
    <property type="entry name" value="CENP-I"/>
    <property type="match status" value="1"/>
</dbReference>
<keyword evidence="8" id="KW-1185">Reference proteome</keyword>
<keyword evidence="6" id="KW-0137">Centromere</keyword>
<dbReference type="RefSeq" id="XP_033657949.1">
    <property type="nucleotide sequence ID" value="XM_033793041.1"/>
</dbReference>
<reference evidence="7" key="1">
    <citation type="journal article" date="2020" name="Stud. Mycol.">
        <title>101 Dothideomycetes genomes: a test case for predicting lifestyles and emergence of pathogens.</title>
        <authorList>
            <person name="Haridas S."/>
            <person name="Albert R."/>
            <person name="Binder M."/>
            <person name="Bloem J."/>
            <person name="Labutti K."/>
            <person name="Salamov A."/>
            <person name="Andreopoulos B."/>
            <person name="Baker S."/>
            <person name="Barry K."/>
            <person name="Bills G."/>
            <person name="Bluhm B."/>
            <person name="Cannon C."/>
            <person name="Castanera R."/>
            <person name="Culley D."/>
            <person name="Daum C."/>
            <person name="Ezra D."/>
            <person name="Gonzalez J."/>
            <person name="Henrissat B."/>
            <person name="Kuo A."/>
            <person name="Liang C."/>
            <person name="Lipzen A."/>
            <person name="Lutzoni F."/>
            <person name="Magnuson J."/>
            <person name="Mondo S."/>
            <person name="Nolan M."/>
            <person name="Ohm R."/>
            <person name="Pangilinan J."/>
            <person name="Park H.-J."/>
            <person name="Ramirez L."/>
            <person name="Alfaro M."/>
            <person name="Sun H."/>
            <person name="Tritt A."/>
            <person name="Yoshinaga Y."/>
            <person name="Zwiers L.-H."/>
            <person name="Turgeon B."/>
            <person name="Goodwin S."/>
            <person name="Spatafora J."/>
            <person name="Crous P."/>
            <person name="Grigoriev I."/>
        </authorList>
    </citation>
    <scope>NUCLEOTIDE SEQUENCE</scope>
    <source>
        <strain evidence="7">CBS 379.55</strain>
    </source>
</reference>
<keyword evidence="5" id="KW-0539">Nucleus</keyword>
<evidence type="ECO:0000256" key="5">
    <source>
        <dbReference type="ARBA" id="ARBA00023242"/>
    </source>
</evidence>
<dbReference type="GO" id="GO:0000939">
    <property type="term" value="C:inner kinetochore"/>
    <property type="evidence" value="ECO:0007669"/>
    <property type="project" value="TreeGrafter"/>
</dbReference>
<comment type="similarity">
    <text evidence="3">Belongs to the CENP-I/CTF3 family.</text>
</comment>
<keyword evidence="4" id="KW-0158">Chromosome</keyword>
<comment type="subcellular location">
    <subcellularLocation>
        <location evidence="2">Chromosome</location>
        <location evidence="2">Centromere</location>
    </subcellularLocation>
    <subcellularLocation>
        <location evidence="1">Nucleus</location>
    </subcellularLocation>
</comment>